<sequence>MIALPRPRLLSPSSDEGNEGPRGVPRRILHRVNTALARHLPEQRLFLRSDTETRFIRLRPLTQALVLSSGGLVLAWTIIATAILLMDSIGSGTARDQAARKQLVYETRLDTIAHERDARAEEALAAQERFAVALQQVSTMQSALLDSEERRRELETGIDVIQATLRRTMGERDAARTEARVASAALAGEVEATGLARTGDLVATLDILSHTLGETAAERDAKIAEAETSRAETEAIAYEKRLMEERNDEIFNALEDAITVSMNPLDKVFKSAGLNPDDLISQVQRGYSGQGGPWTPVSMSAKNDPTASIEEARAARLLEGFDRLNIYRIAAERVPLAMPLKSAFRFTSPFGTRWGRLHAGIDLAGAYGSPIYATADGVVIHAGWMSGYGRLVTIKHQFGIETRYGHMAQIRVKVGDRVSRGDRIGDMGNSGRSTGTHLHYEVRTGGTPVNPMTFIKAGRDVF</sequence>
<dbReference type="KEGG" id="daa:AKL17_2804"/>
<dbReference type="InterPro" id="IPR050570">
    <property type="entry name" value="Cell_wall_metabolism_enzyme"/>
</dbReference>
<dbReference type="GO" id="GO:0004222">
    <property type="term" value="F:metalloendopeptidase activity"/>
    <property type="evidence" value="ECO:0007669"/>
    <property type="project" value="TreeGrafter"/>
</dbReference>
<evidence type="ECO:0000256" key="1">
    <source>
        <dbReference type="ARBA" id="ARBA00022729"/>
    </source>
</evidence>
<dbReference type="CDD" id="cd12797">
    <property type="entry name" value="M23_peptidase"/>
    <property type="match status" value="1"/>
</dbReference>
<feature type="domain" description="M23ase beta-sheet core" evidence="4">
    <location>
        <begin position="357"/>
        <end position="451"/>
    </location>
</feature>
<dbReference type="STRING" id="1335048.AKL17_2804"/>
<dbReference type="EMBL" id="CP012661">
    <property type="protein sequence ID" value="AMY70042.1"/>
    <property type="molecule type" value="Genomic_DNA"/>
</dbReference>
<dbReference type="InterPro" id="IPR016047">
    <property type="entry name" value="M23ase_b-sheet_dom"/>
</dbReference>
<feature type="domain" description="DUF5930" evidence="5">
    <location>
        <begin position="26"/>
        <end position="345"/>
    </location>
</feature>
<evidence type="ECO:0000313" key="6">
    <source>
        <dbReference type="EMBL" id="AMY70042.1"/>
    </source>
</evidence>
<evidence type="ECO:0000256" key="2">
    <source>
        <dbReference type="SAM" id="MobiDB-lite"/>
    </source>
</evidence>
<feature type="transmembrane region" description="Helical" evidence="3">
    <location>
        <begin position="64"/>
        <end position="86"/>
    </location>
</feature>
<keyword evidence="3" id="KW-1133">Transmembrane helix</keyword>
<dbReference type="OrthoDB" id="9805070at2"/>
<dbReference type="Gene3D" id="2.70.70.10">
    <property type="entry name" value="Glucose Permease (Domain IIA)"/>
    <property type="match status" value="1"/>
</dbReference>
<evidence type="ECO:0000313" key="7">
    <source>
        <dbReference type="Proteomes" id="UP000076128"/>
    </source>
</evidence>
<feature type="region of interest" description="Disordered" evidence="2">
    <location>
        <begin position="1"/>
        <end position="25"/>
    </location>
</feature>
<organism evidence="6 7">
    <name type="scientific">Frigidibacter mobilis</name>
    <dbReference type="NCBI Taxonomy" id="1335048"/>
    <lineage>
        <taxon>Bacteria</taxon>
        <taxon>Pseudomonadati</taxon>
        <taxon>Pseudomonadota</taxon>
        <taxon>Alphaproteobacteria</taxon>
        <taxon>Rhodobacterales</taxon>
        <taxon>Paracoccaceae</taxon>
        <taxon>Frigidibacter</taxon>
    </lineage>
</organism>
<dbReference type="PATRIC" id="fig|1335048.3.peg.2918"/>
<dbReference type="InterPro" id="IPR045974">
    <property type="entry name" value="DUF5930"/>
</dbReference>
<name>A0A159Z4D4_9RHOB</name>
<dbReference type="Pfam" id="PF19353">
    <property type="entry name" value="DUF5930"/>
    <property type="match status" value="1"/>
</dbReference>
<dbReference type="PANTHER" id="PTHR21666:SF289">
    <property type="entry name" value="L-ALA--D-GLU ENDOPEPTIDASE"/>
    <property type="match status" value="1"/>
</dbReference>
<keyword evidence="3" id="KW-0472">Membrane</keyword>
<evidence type="ECO:0000259" key="5">
    <source>
        <dbReference type="Pfam" id="PF19353"/>
    </source>
</evidence>
<dbReference type="InterPro" id="IPR011055">
    <property type="entry name" value="Dup_hybrid_motif"/>
</dbReference>
<protein>
    <submittedName>
        <fullName evidence="6">Peptidase M23B</fullName>
    </submittedName>
</protein>
<keyword evidence="3" id="KW-0812">Transmembrane</keyword>
<dbReference type="Proteomes" id="UP000076128">
    <property type="component" value="Chromosome"/>
</dbReference>
<dbReference type="SUPFAM" id="SSF51261">
    <property type="entry name" value="Duplicated hybrid motif"/>
    <property type="match status" value="1"/>
</dbReference>
<dbReference type="Pfam" id="PF01551">
    <property type="entry name" value="Peptidase_M23"/>
    <property type="match status" value="1"/>
</dbReference>
<keyword evidence="7" id="KW-1185">Reference proteome</keyword>
<dbReference type="PANTHER" id="PTHR21666">
    <property type="entry name" value="PEPTIDASE-RELATED"/>
    <property type="match status" value="1"/>
</dbReference>
<proteinExistence type="predicted"/>
<gene>
    <name evidence="6" type="ORF">AKL17_2804</name>
</gene>
<reference evidence="6 7" key="1">
    <citation type="submission" date="2015-09" db="EMBL/GenBank/DDBJ databases">
        <title>Complete genome sequence of Defluviimonas alba cai42t isolated from an oilfield in Xinjiang.</title>
        <authorList>
            <person name="Geng S."/>
            <person name="Pan X."/>
            <person name="Wu X."/>
        </authorList>
    </citation>
    <scope>NUCLEOTIDE SEQUENCE [LARGE SCALE GENOMIC DNA]</scope>
    <source>
        <strain evidence="7">cai42</strain>
    </source>
</reference>
<evidence type="ECO:0000256" key="3">
    <source>
        <dbReference type="SAM" id="Phobius"/>
    </source>
</evidence>
<keyword evidence="1" id="KW-0732">Signal</keyword>
<evidence type="ECO:0000259" key="4">
    <source>
        <dbReference type="Pfam" id="PF01551"/>
    </source>
</evidence>
<dbReference type="AlphaFoldDB" id="A0A159Z4D4"/>
<accession>A0A159Z4D4</accession>